<organism evidence="6 7">
    <name type="scientific">Halocaridina rubra</name>
    <name type="common">Hawaiian red shrimp</name>
    <dbReference type="NCBI Taxonomy" id="373956"/>
    <lineage>
        <taxon>Eukaryota</taxon>
        <taxon>Metazoa</taxon>
        <taxon>Ecdysozoa</taxon>
        <taxon>Arthropoda</taxon>
        <taxon>Crustacea</taxon>
        <taxon>Multicrustacea</taxon>
        <taxon>Malacostraca</taxon>
        <taxon>Eumalacostraca</taxon>
        <taxon>Eucarida</taxon>
        <taxon>Decapoda</taxon>
        <taxon>Pleocyemata</taxon>
        <taxon>Caridea</taxon>
        <taxon>Atyoidea</taxon>
        <taxon>Atyidae</taxon>
        <taxon>Halocaridina</taxon>
    </lineage>
</organism>
<dbReference type="Pfam" id="PF00084">
    <property type="entry name" value="Sushi"/>
    <property type="match status" value="1"/>
</dbReference>
<dbReference type="EMBL" id="JAXCGZ010007590">
    <property type="protein sequence ID" value="KAK7079076.1"/>
    <property type="molecule type" value="Genomic_DNA"/>
</dbReference>
<feature type="non-terminal residue" evidence="6">
    <location>
        <position position="1"/>
    </location>
</feature>
<proteinExistence type="predicted"/>
<dbReference type="PANTHER" id="PTHR46343:SF2">
    <property type="entry name" value="SUSHI_VON WILLEBRAND FACTOR TYPE A_EGF_PENTRAXIN DOMAIN-CONTAINING 1"/>
    <property type="match status" value="1"/>
</dbReference>
<evidence type="ECO:0000259" key="4">
    <source>
        <dbReference type="PROSITE" id="PS50825"/>
    </source>
</evidence>
<keyword evidence="2" id="KW-1015">Disulfide bond</keyword>
<dbReference type="PROSITE" id="PS50923">
    <property type="entry name" value="SUSHI"/>
    <property type="match status" value="1"/>
</dbReference>
<comment type="caution">
    <text evidence="6">The sequence shown here is derived from an EMBL/GenBank/DDBJ whole genome shotgun (WGS) entry which is preliminary data.</text>
</comment>
<dbReference type="InterPro" id="IPR003410">
    <property type="entry name" value="HYR_dom"/>
</dbReference>
<dbReference type="Gene3D" id="2.10.70.10">
    <property type="entry name" value="Complement Module, domain 1"/>
    <property type="match status" value="1"/>
</dbReference>
<dbReference type="PANTHER" id="PTHR46343">
    <property type="entry name" value="HYR DOMAIN-CONTAINING PROTEIN"/>
    <property type="match status" value="1"/>
</dbReference>
<dbReference type="Proteomes" id="UP001381693">
    <property type="component" value="Unassembled WGS sequence"/>
</dbReference>
<dbReference type="InterPro" id="IPR035976">
    <property type="entry name" value="Sushi/SCR/CCP_sf"/>
</dbReference>
<accession>A0AAN8XA82</accession>
<protein>
    <submittedName>
        <fullName evidence="6">Uncharacterized protein</fullName>
    </submittedName>
</protein>
<name>A0AAN8XA82_HALRR</name>
<dbReference type="Pfam" id="PF02494">
    <property type="entry name" value="HYR"/>
    <property type="match status" value="1"/>
</dbReference>
<dbReference type="InterPro" id="IPR043555">
    <property type="entry name" value="SRPX-like"/>
</dbReference>
<dbReference type="SUPFAM" id="SSF57535">
    <property type="entry name" value="Complement control module/SCR domain"/>
    <property type="match status" value="1"/>
</dbReference>
<evidence type="ECO:0000313" key="6">
    <source>
        <dbReference type="EMBL" id="KAK7079076.1"/>
    </source>
</evidence>
<evidence type="ECO:0000256" key="2">
    <source>
        <dbReference type="ARBA" id="ARBA00023157"/>
    </source>
</evidence>
<comment type="caution">
    <text evidence="3">Lacks conserved residue(s) required for the propagation of feature annotation.</text>
</comment>
<sequence>IFCPALPKLKHGQVRPAACVTAKSKYGTRCEFACHSGYQISGPIKTTCIDPGVWTESHKSPPRCIDVTPPVIQCPENMTVTTDLHEMYASVSWHPPHVKDNSRGEVSLSTIPATMQPMKLKIGEHTIIYIAKDIFGNKASCQFSVIVF</sequence>
<feature type="non-terminal residue" evidence="6">
    <location>
        <position position="148"/>
    </location>
</feature>
<dbReference type="SMART" id="SM00032">
    <property type="entry name" value="CCP"/>
    <property type="match status" value="1"/>
</dbReference>
<feature type="domain" description="Sushi" evidence="5">
    <location>
        <begin position="1"/>
        <end position="66"/>
    </location>
</feature>
<dbReference type="PROSITE" id="PS50825">
    <property type="entry name" value="HYR"/>
    <property type="match status" value="1"/>
</dbReference>
<gene>
    <name evidence="6" type="ORF">SK128_000968</name>
</gene>
<dbReference type="InterPro" id="IPR000436">
    <property type="entry name" value="Sushi_SCR_CCP_dom"/>
</dbReference>
<dbReference type="CDD" id="cd00033">
    <property type="entry name" value="CCP"/>
    <property type="match status" value="1"/>
</dbReference>
<feature type="domain" description="HYR" evidence="4">
    <location>
        <begin position="65"/>
        <end position="148"/>
    </location>
</feature>
<evidence type="ECO:0000313" key="7">
    <source>
        <dbReference type="Proteomes" id="UP001381693"/>
    </source>
</evidence>
<evidence type="ECO:0000256" key="3">
    <source>
        <dbReference type="PROSITE-ProRule" id="PRU00302"/>
    </source>
</evidence>
<evidence type="ECO:0000259" key="5">
    <source>
        <dbReference type="PROSITE" id="PS50923"/>
    </source>
</evidence>
<reference evidence="6 7" key="1">
    <citation type="submission" date="2023-11" db="EMBL/GenBank/DDBJ databases">
        <title>Halocaridina rubra genome assembly.</title>
        <authorList>
            <person name="Smith C."/>
        </authorList>
    </citation>
    <scope>NUCLEOTIDE SEQUENCE [LARGE SCALE GENOMIC DNA]</scope>
    <source>
        <strain evidence="6">EP-1</strain>
        <tissue evidence="6">Whole</tissue>
    </source>
</reference>
<keyword evidence="1" id="KW-0677">Repeat</keyword>
<evidence type="ECO:0000256" key="1">
    <source>
        <dbReference type="ARBA" id="ARBA00022737"/>
    </source>
</evidence>
<dbReference type="AlphaFoldDB" id="A0AAN8XA82"/>
<keyword evidence="3" id="KW-0768">Sushi</keyword>
<keyword evidence="7" id="KW-1185">Reference proteome</keyword>